<feature type="compositionally biased region" description="Polar residues" evidence="4">
    <location>
        <begin position="925"/>
        <end position="936"/>
    </location>
</feature>
<keyword evidence="2" id="KW-0853">WD repeat</keyword>
<feature type="compositionally biased region" description="Basic and acidic residues" evidence="4">
    <location>
        <begin position="939"/>
        <end position="951"/>
    </location>
</feature>
<dbReference type="InterPro" id="IPR049092">
    <property type="entry name" value="MIOS_a-sol"/>
</dbReference>
<evidence type="ECO:0000259" key="6">
    <source>
        <dbReference type="Pfam" id="PF21719"/>
    </source>
</evidence>
<dbReference type="CDD" id="cd16691">
    <property type="entry name" value="mRING-H2-C3H3C2_Mio"/>
    <property type="match status" value="1"/>
</dbReference>
<dbReference type="PANTHER" id="PTHR16453">
    <property type="entry name" value="WD40 DOMAIN-CONTAINING PROTEIN MIO FAMILY MEMBER"/>
    <property type="match status" value="1"/>
</dbReference>
<gene>
    <name evidence="7" type="ORF">K402DRAFT_464592</name>
</gene>
<dbReference type="SUPFAM" id="SSF50978">
    <property type="entry name" value="WD40 repeat-like"/>
    <property type="match status" value="1"/>
</dbReference>
<feature type="domain" description="MIOS-like alpha-solenoid" evidence="6">
    <location>
        <begin position="493"/>
        <end position="728"/>
    </location>
</feature>
<evidence type="ECO:0000313" key="7">
    <source>
        <dbReference type="EMBL" id="KAF1985276.1"/>
    </source>
</evidence>
<dbReference type="Gene3D" id="2.130.10.10">
    <property type="entry name" value="YVTN repeat-like/Quinoprotein amine dehydrogenase"/>
    <property type="match status" value="1"/>
</dbReference>
<accession>A0A6G1GWE1</accession>
<evidence type="ECO:0000259" key="5">
    <source>
        <dbReference type="Pfam" id="PF17034"/>
    </source>
</evidence>
<feature type="region of interest" description="Disordered" evidence="4">
    <location>
        <begin position="422"/>
        <end position="447"/>
    </location>
</feature>
<dbReference type="InterPro" id="IPR037593">
    <property type="entry name" value="MIOS/Sea4"/>
</dbReference>
<feature type="domain" description="GATOR2 complex protein MIO zinc-ribbon like" evidence="5">
    <location>
        <begin position="891"/>
        <end position="999"/>
    </location>
</feature>
<organism evidence="7 8">
    <name type="scientific">Aulographum hederae CBS 113979</name>
    <dbReference type="NCBI Taxonomy" id="1176131"/>
    <lineage>
        <taxon>Eukaryota</taxon>
        <taxon>Fungi</taxon>
        <taxon>Dikarya</taxon>
        <taxon>Ascomycota</taxon>
        <taxon>Pezizomycotina</taxon>
        <taxon>Dothideomycetes</taxon>
        <taxon>Pleosporomycetidae</taxon>
        <taxon>Aulographales</taxon>
        <taxon>Aulographaceae</taxon>
    </lineage>
</organism>
<keyword evidence="8" id="KW-1185">Reference proteome</keyword>
<protein>
    <submittedName>
        <fullName evidence="7">Uncharacterized protein</fullName>
    </submittedName>
</protein>
<dbReference type="InterPro" id="IPR031488">
    <property type="entry name" value="Zn_ribbon_mio"/>
</dbReference>
<evidence type="ECO:0000256" key="1">
    <source>
        <dbReference type="ARBA" id="ARBA00009713"/>
    </source>
</evidence>
<dbReference type="EMBL" id="ML977163">
    <property type="protein sequence ID" value="KAF1985276.1"/>
    <property type="molecule type" value="Genomic_DNA"/>
</dbReference>
<dbReference type="AlphaFoldDB" id="A0A6G1GWE1"/>
<sequence>MEAAIRFSPHSTSRNPRFLIVDVAGNRLQLCEIKSSKTSPATIKPLAVRDKLPNFTAFDWSKVTEPLVAIGSASGEATLINIHPDQPFHGDSTRSFSIKHQRKCNSIAFSSKNALAAGLDRVRNDFCMNIYDINASTSPGRDEPYRKLASSEAVYSIKFFPSSPDELVAGVSRQYIGLFDLRDSVSTRVAQYTTRQVNNIAVDPLDENYFISAGSSGDPVVSVWDRRYASKMGGPSTPSGERPSGAIIELRPAIDNKQASSIWSLRFSGEKRGCFGVLSSSGEIRIVEMAQHSVKPGLQTVPPNPLGGTPWISDHYVRYSHNLAYPTYSHHHTQSSTSRLIAYDFIPRNDNEKHQSAIALRPNRDVEIRRVPCAPARINITAMDEIYVADSCIRRVGPSEGHLPIAEELRRLQDEKYHQLLSPSLATGDNKDSAPKSSSSLSMGNFGHKSANAIPRLSSVMSSRDMHEELLQMGFPQVRTSLTSSLKQLGIQRQRCKEGYLFDADRNKEIVKNDPWLVELWDTVQRFEAMSKDRGMASESVDLSYLGISAILNNTFDEGKSQNRIAKGTYLSKSLFSASVKEIVHANEYPKFQGAETAFPEHRQLCLALCGWKFSIDTLRTRCLGLIETGEHYKAIVLAVIRGYKSLALELLRFAIQQKAIQNIGLGAVIACESVNKEQRDQCAWMAEETDDPYLKALLAYFISGDWNSVTAMTQLALADRIGVALKYLDDERLTYFIKSNTAKARSTGNIEGIILTGLDEKAMDLFQKYITKFDDLQTAVLVMAFSTPLYLVDARYEAWKDTYFMHMQAWKTFIERTRFIAQHNRRAAIDGKTYVPAPKKSIALRCQHCMASLAPSSKSGKHAPDVGASFGSTMSGFSKTPPKTAHKPAASSGVTCPHCGRHVPRCAICLMWLGTPDPLKENSRAPNPSSSQHAQQGARDEKKDGEDRRRATEVEMEDLMARQVVFCITCNHGFHGGHAKDWFMRHQTCPVPDCQCMCGMLD</sequence>
<dbReference type="OrthoDB" id="341486at2759"/>
<evidence type="ECO:0000313" key="8">
    <source>
        <dbReference type="Proteomes" id="UP000800041"/>
    </source>
</evidence>
<keyword evidence="3" id="KW-0677">Repeat</keyword>
<evidence type="ECO:0000256" key="2">
    <source>
        <dbReference type="ARBA" id="ARBA00022574"/>
    </source>
</evidence>
<dbReference type="GO" id="GO:0005737">
    <property type="term" value="C:cytoplasm"/>
    <property type="evidence" value="ECO:0007669"/>
    <property type="project" value="TreeGrafter"/>
</dbReference>
<dbReference type="Proteomes" id="UP000800041">
    <property type="component" value="Unassembled WGS sequence"/>
</dbReference>
<reference evidence="7" key="1">
    <citation type="journal article" date="2020" name="Stud. Mycol.">
        <title>101 Dothideomycetes genomes: a test case for predicting lifestyles and emergence of pathogens.</title>
        <authorList>
            <person name="Haridas S."/>
            <person name="Albert R."/>
            <person name="Binder M."/>
            <person name="Bloem J."/>
            <person name="Labutti K."/>
            <person name="Salamov A."/>
            <person name="Andreopoulos B."/>
            <person name="Baker S."/>
            <person name="Barry K."/>
            <person name="Bills G."/>
            <person name="Bluhm B."/>
            <person name="Cannon C."/>
            <person name="Castanera R."/>
            <person name="Culley D."/>
            <person name="Daum C."/>
            <person name="Ezra D."/>
            <person name="Gonzalez J."/>
            <person name="Henrissat B."/>
            <person name="Kuo A."/>
            <person name="Liang C."/>
            <person name="Lipzen A."/>
            <person name="Lutzoni F."/>
            <person name="Magnuson J."/>
            <person name="Mondo S."/>
            <person name="Nolan M."/>
            <person name="Ohm R."/>
            <person name="Pangilinan J."/>
            <person name="Park H.-J."/>
            <person name="Ramirez L."/>
            <person name="Alfaro M."/>
            <person name="Sun H."/>
            <person name="Tritt A."/>
            <person name="Yoshinaga Y."/>
            <person name="Zwiers L.-H."/>
            <person name="Turgeon B."/>
            <person name="Goodwin S."/>
            <person name="Spatafora J."/>
            <person name="Crous P."/>
            <person name="Grigoriev I."/>
        </authorList>
    </citation>
    <scope>NUCLEOTIDE SEQUENCE</scope>
    <source>
        <strain evidence="7">CBS 113979</strain>
    </source>
</reference>
<feature type="region of interest" description="Disordered" evidence="4">
    <location>
        <begin position="921"/>
        <end position="951"/>
    </location>
</feature>
<proteinExistence type="inferred from homology"/>
<dbReference type="GO" id="GO:1904263">
    <property type="term" value="P:positive regulation of TORC1 signaling"/>
    <property type="evidence" value="ECO:0007669"/>
    <property type="project" value="TreeGrafter"/>
</dbReference>
<dbReference type="PANTHER" id="PTHR16453:SF9">
    <property type="entry name" value="GATOR COMPLEX PROTEIN MIOS"/>
    <property type="match status" value="1"/>
</dbReference>
<dbReference type="Pfam" id="PF21719">
    <property type="entry name" value="MIOS_a-sol"/>
    <property type="match status" value="1"/>
</dbReference>
<evidence type="ECO:0000256" key="3">
    <source>
        <dbReference type="ARBA" id="ARBA00022737"/>
    </source>
</evidence>
<name>A0A6G1GWE1_9PEZI</name>
<dbReference type="InterPro" id="IPR036322">
    <property type="entry name" value="WD40_repeat_dom_sf"/>
</dbReference>
<comment type="similarity">
    <text evidence="1">Belongs to the WD repeat mio family.</text>
</comment>
<dbReference type="Pfam" id="PF17034">
    <property type="entry name" value="zinc_ribbon_16"/>
    <property type="match status" value="1"/>
</dbReference>
<dbReference type="InterPro" id="IPR015943">
    <property type="entry name" value="WD40/YVTN_repeat-like_dom_sf"/>
</dbReference>
<evidence type="ECO:0000256" key="4">
    <source>
        <dbReference type="SAM" id="MobiDB-lite"/>
    </source>
</evidence>